<dbReference type="Pfam" id="PF21095">
    <property type="entry name" value="CarD_C"/>
    <property type="match status" value="1"/>
</dbReference>
<dbReference type="SUPFAM" id="SSF141259">
    <property type="entry name" value="CarD-like"/>
    <property type="match status" value="1"/>
</dbReference>
<evidence type="ECO:0000259" key="1">
    <source>
        <dbReference type="SMART" id="SM01058"/>
    </source>
</evidence>
<evidence type="ECO:0000313" key="3">
    <source>
        <dbReference type="Proteomes" id="UP000824125"/>
    </source>
</evidence>
<sequence length="174" mass="20179">MFREGDLVQYGLNGVCKITQICEENFCGKKEMYYILTPVTRSNNTVYVPLSNEALVGKMRRILQPEEIYAIIDAMPDEKADWIEDSVARKETFRTILKSGDCFRIMKMIKSLYLHKQELLENGKKLHAGDEQLFREAENILYEEFALVLHIQKDEVVPLIAKKLDRQSCEKALS</sequence>
<accession>A0A9D1SP07</accession>
<dbReference type="SMART" id="SM01058">
    <property type="entry name" value="CarD_TRCF"/>
    <property type="match status" value="1"/>
</dbReference>
<dbReference type="PANTHER" id="PTHR38447">
    <property type="entry name" value="TRANSCRIPTION FACTOR YDEB-RELATED"/>
    <property type="match status" value="1"/>
</dbReference>
<dbReference type="Gene3D" id="1.20.58.1290">
    <property type="entry name" value="CarD-like, C-terminal domain"/>
    <property type="match status" value="1"/>
</dbReference>
<dbReference type="Proteomes" id="UP000824125">
    <property type="component" value="Unassembled WGS sequence"/>
</dbReference>
<dbReference type="InterPro" id="IPR003711">
    <property type="entry name" value="CarD-like/TRCF_RID"/>
</dbReference>
<gene>
    <name evidence="2" type="ORF">IAD23_05775</name>
</gene>
<name>A0A9D1SP07_9FIRM</name>
<protein>
    <submittedName>
        <fullName evidence="2">CarD family transcriptional regulator</fullName>
    </submittedName>
</protein>
<dbReference type="InterPro" id="IPR042215">
    <property type="entry name" value="CarD-like_C"/>
</dbReference>
<evidence type="ECO:0000313" key="2">
    <source>
        <dbReference type="EMBL" id="HIU69453.1"/>
    </source>
</evidence>
<dbReference type="EMBL" id="DVNM01000031">
    <property type="protein sequence ID" value="HIU69453.1"/>
    <property type="molecule type" value="Genomic_DNA"/>
</dbReference>
<dbReference type="Gene3D" id="2.40.10.170">
    <property type="match status" value="1"/>
</dbReference>
<feature type="domain" description="CarD-like/TRCF RNAP-interacting" evidence="1">
    <location>
        <begin position="1"/>
        <end position="113"/>
    </location>
</feature>
<comment type="caution">
    <text evidence="2">The sequence shown here is derived from an EMBL/GenBank/DDBJ whole genome shotgun (WGS) entry which is preliminary data.</text>
</comment>
<dbReference type="PANTHER" id="PTHR38447:SF1">
    <property type="entry name" value="RNA POLYMERASE-BINDING TRANSCRIPTION FACTOR CARD"/>
    <property type="match status" value="1"/>
</dbReference>
<reference evidence="2" key="2">
    <citation type="journal article" date="2021" name="PeerJ">
        <title>Extensive microbial diversity within the chicken gut microbiome revealed by metagenomics and culture.</title>
        <authorList>
            <person name="Gilroy R."/>
            <person name="Ravi A."/>
            <person name="Getino M."/>
            <person name="Pursley I."/>
            <person name="Horton D.L."/>
            <person name="Alikhan N.F."/>
            <person name="Baker D."/>
            <person name="Gharbi K."/>
            <person name="Hall N."/>
            <person name="Watson M."/>
            <person name="Adriaenssens E.M."/>
            <person name="Foster-Nyarko E."/>
            <person name="Jarju S."/>
            <person name="Secka A."/>
            <person name="Antonio M."/>
            <person name="Oren A."/>
            <person name="Chaudhuri R.R."/>
            <person name="La Ragione R."/>
            <person name="Hildebrand F."/>
            <person name="Pallen M.J."/>
        </authorList>
    </citation>
    <scope>NUCLEOTIDE SEQUENCE</scope>
    <source>
        <strain evidence="2">CHK176-6737</strain>
    </source>
</reference>
<dbReference type="Pfam" id="PF02559">
    <property type="entry name" value="CarD_TRCF_RID"/>
    <property type="match status" value="1"/>
</dbReference>
<dbReference type="AlphaFoldDB" id="A0A9D1SP07"/>
<organism evidence="2 3">
    <name type="scientific">Candidatus Scybalenecus merdavium</name>
    <dbReference type="NCBI Taxonomy" id="2840939"/>
    <lineage>
        <taxon>Bacteria</taxon>
        <taxon>Bacillati</taxon>
        <taxon>Bacillota</taxon>
        <taxon>Clostridia</taxon>
        <taxon>Eubacteriales</taxon>
        <taxon>Oscillospiraceae</taxon>
        <taxon>Oscillospiraceae incertae sedis</taxon>
        <taxon>Candidatus Scybalenecus</taxon>
    </lineage>
</organism>
<dbReference type="InterPro" id="IPR048792">
    <property type="entry name" value="CarD_C"/>
</dbReference>
<reference evidence="2" key="1">
    <citation type="submission" date="2020-10" db="EMBL/GenBank/DDBJ databases">
        <authorList>
            <person name="Gilroy R."/>
        </authorList>
    </citation>
    <scope>NUCLEOTIDE SEQUENCE</scope>
    <source>
        <strain evidence="2">CHK176-6737</strain>
    </source>
</reference>
<proteinExistence type="predicted"/>
<dbReference type="GO" id="GO:0009303">
    <property type="term" value="P:rRNA transcription"/>
    <property type="evidence" value="ECO:0007669"/>
    <property type="project" value="TreeGrafter"/>
</dbReference>
<dbReference type="InterPro" id="IPR036101">
    <property type="entry name" value="CarD-like/TRCF_RID_sf"/>
</dbReference>
<dbReference type="InterPro" id="IPR052531">
    <property type="entry name" value="CarD-like_regulator"/>
</dbReference>